<name>A0A6A6HZT5_9PLEO</name>
<proteinExistence type="predicted"/>
<feature type="non-terminal residue" evidence="2">
    <location>
        <position position="177"/>
    </location>
</feature>
<feature type="non-terminal residue" evidence="2">
    <location>
        <position position="1"/>
    </location>
</feature>
<keyword evidence="3" id="KW-1185">Reference proteome</keyword>
<feature type="domain" description="PD-(D/E)XK nuclease-like" evidence="1">
    <location>
        <begin position="2"/>
        <end position="167"/>
    </location>
</feature>
<dbReference type="OrthoDB" id="3728830at2759"/>
<evidence type="ECO:0000259" key="1">
    <source>
        <dbReference type="Pfam" id="PF20516"/>
    </source>
</evidence>
<evidence type="ECO:0000313" key="3">
    <source>
        <dbReference type="Proteomes" id="UP000800094"/>
    </source>
</evidence>
<evidence type="ECO:0000313" key="2">
    <source>
        <dbReference type="EMBL" id="KAF2243547.1"/>
    </source>
</evidence>
<reference evidence="2" key="1">
    <citation type="journal article" date="2020" name="Stud. Mycol.">
        <title>101 Dothideomycetes genomes: a test case for predicting lifestyles and emergence of pathogens.</title>
        <authorList>
            <person name="Haridas S."/>
            <person name="Albert R."/>
            <person name="Binder M."/>
            <person name="Bloem J."/>
            <person name="Labutti K."/>
            <person name="Salamov A."/>
            <person name="Andreopoulos B."/>
            <person name="Baker S."/>
            <person name="Barry K."/>
            <person name="Bills G."/>
            <person name="Bluhm B."/>
            <person name="Cannon C."/>
            <person name="Castanera R."/>
            <person name="Culley D."/>
            <person name="Daum C."/>
            <person name="Ezra D."/>
            <person name="Gonzalez J."/>
            <person name="Henrissat B."/>
            <person name="Kuo A."/>
            <person name="Liang C."/>
            <person name="Lipzen A."/>
            <person name="Lutzoni F."/>
            <person name="Magnuson J."/>
            <person name="Mondo S."/>
            <person name="Nolan M."/>
            <person name="Ohm R."/>
            <person name="Pangilinan J."/>
            <person name="Park H.-J."/>
            <person name="Ramirez L."/>
            <person name="Alfaro M."/>
            <person name="Sun H."/>
            <person name="Tritt A."/>
            <person name="Yoshinaga Y."/>
            <person name="Zwiers L.-H."/>
            <person name="Turgeon B."/>
            <person name="Goodwin S."/>
            <person name="Spatafora J."/>
            <person name="Crous P."/>
            <person name="Grigoriev I."/>
        </authorList>
    </citation>
    <scope>NUCLEOTIDE SEQUENCE</scope>
    <source>
        <strain evidence="2">CBS 122368</strain>
    </source>
</reference>
<organism evidence="2 3">
    <name type="scientific">Trematosphaeria pertusa</name>
    <dbReference type="NCBI Taxonomy" id="390896"/>
    <lineage>
        <taxon>Eukaryota</taxon>
        <taxon>Fungi</taxon>
        <taxon>Dikarya</taxon>
        <taxon>Ascomycota</taxon>
        <taxon>Pezizomycotina</taxon>
        <taxon>Dothideomycetes</taxon>
        <taxon>Pleosporomycetidae</taxon>
        <taxon>Pleosporales</taxon>
        <taxon>Massarineae</taxon>
        <taxon>Trematosphaeriaceae</taxon>
        <taxon>Trematosphaeria</taxon>
    </lineage>
</organism>
<sequence>TTAKPIREFAPSFLDDASDPKVVDFVVCWKPDADAQSRLNGLLRAQDENLRTINQSLYNDKHPALISIETKRGHNDEDDAKYKLAMWMAAWQNSIARFTAPETRCVPLPGLLVFGHTWEMYWMLDCQDEVAIVKAPWAVGDTQTLLGCYRLLAVLRCLCRGWGEEVFLPWFRESVLG</sequence>
<accession>A0A6A6HZT5</accession>
<dbReference type="EMBL" id="ML987205">
    <property type="protein sequence ID" value="KAF2243547.1"/>
    <property type="molecule type" value="Genomic_DNA"/>
</dbReference>
<dbReference type="Proteomes" id="UP000800094">
    <property type="component" value="Unassembled WGS sequence"/>
</dbReference>
<protein>
    <recommendedName>
        <fullName evidence="1">PD-(D/E)XK nuclease-like domain-containing protein</fullName>
    </recommendedName>
</protein>
<dbReference type="Pfam" id="PF20516">
    <property type="entry name" value="PDDEXK_12"/>
    <property type="match status" value="1"/>
</dbReference>
<dbReference type="GeneID" id="54576213"/>
<dbReference type="RefSeq" id="XP_033678551.1">
    <property type="nucleotide sequence ID" value="XM_033822883.1"/>
</dbReference>
<dbReference type="AlphaFoldDB" id="A0A6A6HZT5"/>
<gene>
    <name evidence="2" type="ORF">BU26DRAFT_407531</name>
</gene>
<dbReference type="InterPro" id="IPR046797">
    <property type="entry name" value="PDDEXK_12"/>
</dbReference>